<dbReference type="AlphaFoldDB" id="A0A7D5RCZ4"/>
<dbReference type="KEGG" id="nue:C5F50_02565"/>
<evidence type="ECO:0000313" key="2">
    <source>
        <dbReference type="Proteomes" id="UP000509478"/>
    </source>
</evidence>
<protein>
    <submittedName>
        <fullName evidence="1">Uncharacterized protein</fullName>
    </submittedName>
</protein>
<sequence>MQNLWNGWMIKLQKGDSLVVLTVSCIVWIMLKIKKNKSEIPPDIVNLFLKNRILSKPQQTRTMFGGS</sequence>
<dbReference type="Proteomes" id="UP000509478">
    <property type="component" value="Chromosome"/>
</dbReference>
<evidence type="ECO:0000313" key="1">
    <source>
        <dbReference type="EMBL" id="QLH06083.1"/>
    </source>
</evidence>
<dbReference type="EMBL" id="CP026995">
    <property type="protein sequence ID" value="QLH06083.1"/>
    <property type="molecule type" value="Genomic_DNA"/>
</dbReference>
<proteinExistence type="predicted"/>
<gene>
    <name evidence="1" type="ORF">C5F50_02565</name>
</gene>
<keyword evidence="2" id="KW-1185">Reference proteome</keyword>
<organism evidence="1 2">
    <name type="scientific">Nitrosopumilus ureiphilus</name>
    <dbReference type="NCBI Taxonomy" id="1470067"/>
    <lineage>
        <taxon>Archaea</taxon>
        <taxon>Nitrososphaerota</taxon>
        <taxon>Nitrososphaeria</taxon>
        <taxon>Nitrosopumilales</taxon>
        <taxon>Nitrosopumilaceae</taxon>
        <taxon>Nitrosopumilus</taxon>
    </lineage>
</organism>
<accession>A0A7D5RCZ4</accession>
<name>A0A7D5RCZ4_9ARCH</name>
<reference evidence="1 2" key="1">
    <citation type="submission" date="2018-02" db="EMBL/GenBank/DDBJ databases">
        <title>Complete genome of Nitrosopumilus ureaphilus PS0.</title>
        <authorList>
            <person name="Qin W."/>
            <person name="Zheng Y."/>
            <person name="Stahl D.A."/>
        </authorList>
    </citation>
    <scope>NUCLEOTIDE SEQUENCE [LARGE SCALE GENOMIC DNA]</scope>
    <source>
        <strain evidence="1 2">PS0</strain>
    </source>
</reference>